<proteinExistence type="predicted"/>
<dbReference type="PROSITE" id="PS51257">
    <property type="entry name" value="PROKAR_LIPOPROTEIN"/>
    <property type="match status" value="1"/>
</dbReference>
<keyword evidence="1" id="KW-0472">Membrane</keyword>
<reference evidence="3 4" key="1">
    <citation type="submission" date="2021-07" db="EMBL/GenBank/DDBJ databases">
        <title>Mesonia aestuariivivens sp. nov., isolated from a tidal flat.</title>
        <authorList>
            <person name="Kim Y.-O."/>
            <person name="Yoon J.-H."/>
        </authorList>
    </citation>
    <scope>NUCLEOTIDE SEQUENCE [LARGE SCALE GENOMIC DNA]</scope>
    <source>
        <strain evidence="3 4">JHPTF-M18</strain>
    </source>
</reference>
<dbReference type="InterPro" id="IPR025738">
    <property type="entry name" value="BatD"/>
</dbReference>
<dbReference type="PANTHER" id="PTHR40940">
    <property type="entry name" value="PROTEIN BATD-RELATED"/>
    <property type="match status" value="1"/>
</dbReference>
<dbReference type="PANTHER" id="PTHR40940:SF2">
    <property type="entry name" value="BATD"/>
    <property type="match status" value="1"/>
</dbReference>
<dbReference type="Pfam" id="PF13584">
    <property type="entry name" value="BatD"/>
    <property type="match status" value="2"/>
</dbReference>
<keyword evidence="1" id="KW-0812">Transmembrane</keyword>
<feature type="transmembrane region" description="Helical" evidence="1">
    <location>
        <begin position="448"/>
        <end position="466"/>
    </location>
</feature>
<keyword evidence="4" id="KW-1185">Reference proteome</keyword>
<feature type="chain" id="PRO_5045954318" evidence="2">
    <location>
        <begin position="21"/>
        <end position="590"/>
    </location>
</feature>
<keyword evidence="1" id="KW-1133">Transmembrane helix</keyword>
<evidence type="ECO:0000256" key="1">
    <source>
        <dbReference type="SAM" id="Phobius"/>
    </source>
</evidence>
<name>A0ABS6VXF1_9FLAO</name>
<gene>
    <name evidence="3" type="ORF">KW502_00395</name>
</gene>
<evidence type="ECO:0000313" key="4">
    <source>
        <dbReference type="Proteomes" id="UP000719267"/>
    </source>
</evidence>
<dbReference type="EMBL" id="JAHWDF010000001">
    <property type="protein sequence ID" value="MBW2960255.1"/>
    <property type="molecule type" value="Genomic_DNA"/>
</dbReference>
<organism evidence="3 4">
    <name type="scientific">Mesonia aestuariivivens</name>
    <dbReference type="NCBI Taxonomy" id="2796128"/>
    <lineage>
        <taxon>Bacteria</taxon>
        <taxon>Pseudomonadati</taxon>
        <taxon>Bacteroidota</taxon>
        <taxon>Flavobacteriia</taxon>
        <taxon>Flavobacteriales</taxon>
        <taxon>Flavobacteriaceae</taxon>
        <taxon>Mesonia</taxon>
    </lineage>
</organism>
<sequence>MKMKQFIFYILLFVSCAGIAQVKFEAQASREKLGVNERLRVDFTMNQDGDNFNPPDFRGFKVIGGPNQSISQSFVNGKRSFQKKYSYFLQPNGRGNFNIGQATIEIEGQTYKTPPVAVEVTAAVDKPTDGSNPEIIAADNIHLVAEISNRTPYLNEGIAVKYKLYFSPQINIRQWYPKDNPKYADFWSQNIDIKQLNVKEDLYRGDPYQYVVIRETVLYPQKTGKLTIEPLVLSVPVSVPSDRRDIFGRRLSETVDQTVSSNHQTIDVKSLPAAGKPANFTGAVGSFNFNVTNSKDVLDATESLQIKLQVSGNGNLKLFQLPKLNVPASLEIYEPEHQEQVSTNLNGMHGRITDSYTLVPQLKGKYPINPVSFSYFDPRSESYKTITSKEILLNVENGPTTTTTAPVASSGKESSTKQAVASASSQFKYIQLDANLKPIDQPAFFKSVAFWSALVTPLLLIPIGIFTGKKRKSLIADAAGNTSKKADKLARKYLSEAKNSLGDQKKFYEALERALHNYLKAKLSIKTGEMSKDKVKTLLAERSVQPATTTSFIEILESCELARYTPTSNVEMQKDYDKAKKTISELDKQL</sequence>
<protein>
    <submittedName>
        <fullName evidence="3">BatD family protein</fullName>
    </submittedName>
</protein>
<evidence type="ECO:0000313" key="3">
    <source>
        <dbReference type="EMBL" id="MBW2960255.1"/>
    </source>
</evidence>
<feature type="signal peptide" evidence="2">
    <location>
        <begin position="1"/>
        <end position="20"/>
    </location>
</feature>
<dbReference type="Proteomes" id="UP000719267">
    <property type="component" value="Unassembled WGS sequence"/>
</dbReference>
<keyword evidence="2" id="KW-0732">Signal</keyword>
<accession>A0ABS6VXF1</accession>
<comment type="caution">
    <text evidence="3">The sequence shown here is derived from an EMBL/GenBank/DDBJ whole genome shotgun (WGS) entry which is preliminary data.</text>
</comment>
<evidence type="ECO:0000256" key="2">
    <source>
        <dbReference type="SAM" id="SignalP"/>
    </source>
</evidence>